<comment type="caution">
    <text evidence="2">The sequence shown here is derived from an EMBL/GenBank/DDBJ whole genome shotgun (WGS) entry which is preliminary data.</text>
</comment>
<accession>A0A7W5H1N5</accession>
<gene>
    <name evidence="2" type="ORF">FHX64_001038</name>
</gene>
<keyword evidence="3" id="KW-1185">Reference proteome</keyword>
<feature type="transmembrane region" description="Helical" evidence="1">
    <location>
        <begin position="72"/>
        <end position="94"/>
    </location>
</feature>
<reference evidence="2 3" key="1">
    <citation type="submission" date="2020-08" db="EMBL/GenBank/DDBJ databases">
        <title>Genomic Encyclopedia of Type Strains, Phase IV (KMG-IV): sequencing the most valuable type-strain genomes for metagenomic binning, comparative biology and taxonomic classification.</title>
        <authorList>
            <person name="Goeker M."/>
        </authorList>
    </citation>
    <scope>NUCLEOTIDE SEQUENCE [LARGE SCALE GENOMIC DNA]</scope>
    <source>
        <strain evidence="2 3">DSM 27471</strain>
    </source>
</reference>
<keyword evidence="1" id="KW-0472">Membrane</keyword>
<dbReference type="PANTHER" id="PTHR28008:SF1">
    <property type="entry name" value="DOMAIN PROTEIN, PUTATIVE (AFU_ORTHOLOGUE AFUA_3G10980)-RELATED"/>
    <property type="match status" value="1"/>
</dbReference>
<feature type="transmembrane region" description="Helical" evidence="1">
    <location>
        <begin position="106"/>
        <end position="127"/>
    </location>
</feature>
<dbReference type="Proteomes" id="UP000544222">
    <property type="component" value="Unassembled WGS sequence"/>
</dbReference>
<keyword evidence="1" id="KW-0812">Transmembrane</keyword>
<dbReference type="AlphaFoldDB" id="A0A7W5H1N5"/>
<sequence>MLLFFKRYWKTIIVLLVIFYLSAAPASTFAGIPSFPNEDKLVHFMMYFGFALMLFWEYSSTYGISVIHQTKTVLLIIGIPAIWGGSMELFQLFFTTTRDAEWLDELADAIGATAGYFIGRWLLAIYYNHKAR</sequence>
<dbReference type="RefSeq" id="WP_183412712.1">
    <property type="nucleotide sequence ID" value="NZ_JACHYB010000001.1"/>
</dbReference>
<feature type="transmembrane region" description="Helical" evidence="1">
    <location>
        <begin position="40"/>
        <end position="60"/>
    </location>
</feature>
<evidence type="ECO:0000313" key="2">
    <source>
        <dbReference type="EMBL" id="MBB3186875.1"/>
    </source>
</evidence>
<dbReference type="NCBIfam" id="NF037970">
    <property type="entry name" value="vanZ_1"/>
    <property type="match status" value="1"/>
</dbReference>
<dbReference type="EMBL" id="JACHYB010000001">
    <property type="protein sequence ID" value="MBB3186875.1"/>
    <property type="molecule type" value="Genomic_DNA"/>
</dbReference>
<protein>
    <submittedName>
        <fullName evidence="2">VanZ family protein</fullName>
    </submittedName>
</protein>
<organism evidence="2 3">
    <name type="scientific">Microbacter margulisiae</name>
    <dbReference type="NCBI Taxonomy" id="1350067"/>
    <lineage>
        <taxon>Bacteria</taxon>
        <taxon>Pseudomonadati</taxon>
        <taxon>Bacteroidota</taxon>
        <taxon>Bacteroidia</taxon>
        <taxon>Bacteroidales</taxon>
        <taxon>Porphyromonadaceae</taxon>
        <taxon>Microbacter</taxon>
    </lineage>
</organism>
<name>A0A7W5H1N5_9PORP</name>
<keyword evidence="1" id="KW-1133">Transmembrane helix</keyword>
<evidence type="ECO:0000313" key="3">
    <source>
        <dbReference type="Proteomes" id="UP000544222"/>
    </source>
</evidence>
<proteinExistence type="predicted"/>
<evidence type="ECO:0000256" key="1">
    <source>
        <dbReference type="SAM" id="Phobius"/>
    </source>
</evidence>
<dbReference type="PANTHER" id="PTHR28008">
    <property type="entry name" value="DOMAIN PROTEIN, PUTATIVE (AFU_ORTHOLOGUE AFUA_3G10980)-RELATED"/>
    <property type="match status" value="1"/>
</dbReference>